<dbReference type="Proteomes" id="UP000507470">
    <property type="component" value="Unassembled WGS sequence"/>
</dbReference>
<protein>
    <submittedName>
        <fullName evidence="1">Uncharacterized protein</fullName>
    </submittedName>
</protein>
<dbReference type="EMBL" id="CACVKT020004042">
    <property type="protein sequence ID" value="CAC5387841.1"/>
    <property type="molecule type" value="Genomic_DNA"/>
</dbReference>
<accession>A0A6J8BX94</accession>
<gene>
    <name evidence="1" type="ORF">MCOR_23122</name>
</gene>
<evidence type="ECO:0000313" key="1">
    <source>
        <dbReference type="EMBL" id="CAC5387841.1"/>
    </source>
</evidence>
<proteinExistence type="predicted"/>
<sequence>MGKQQQTHLPSLSSDVELSNSFADFFVNKVVTIKDGLRDQNQVKGDNIAFLQADLEFTGTPLLSFNHTTNDEIRTIIQKDHIFDKSTAGFQLNPKLHVTTWIPYNRSSTLFISKYLNSTTSVSDRHKYVYMPQRTVVGSTTIHGFTACKGYKRYVASPTVLDFHHYRTCTQSFVKYQSALKRGTQKNDTEYYGKKVGNNIENICVDFRQYTQGEINAIGKQIEKNVLKVREQLGITYQ</sequence>
<evidence type="ECO:0000313" key="2">
    <source>
        <dbReference type="Proteomes" id="UP000507470"/>
    </source>
</evidence>
<keyword evidence="2" id="KW-1185">Reference proteome</keyword>
<organism evidence="1 2">
    <name type="scientific">Mytilus coruscus</name>
    <name type="common">Sea mussel</name>
    <dbReference type="NCBI Taxonomy" id="42192"/>
    <lineage>
        <taxon>Eukaryota</taxon>
        <taxon>Metazoa</taxon>
        <taxon>Spiralia</taxon>
        <taxon>Lophotrochozoa</taxon>
        <taxon>Mollusca</taxon>
        <taxon>Bivalvia</taxon>
        <taxon>Autobranchia</taxon>
        <taxon>Pteriomorphia</taxon>
        <taxon>Mytilida</taxon>
        <taxon>Mytiloidea</taxon>
        <taxon>Mytilidae</taxon>
        <taxon>Mytilinae</taxon>
        <taxon>Mytilus</taxon>
    </lineage>
</organism>
<name>A0A6J8BX94_MYTCO</name>
<dbReference type="OrthoDB" id="6105794at2759"/>
<reference evidence="1 2" key="1">
    <citation type="submission" date="2020-06" db="EMBL/GenBank/DDBJ databases">
        <authorList>
            <person name="Li R."/>
            <person name="Bekaert M."/>
        </authorList>
    </citation>
    <scope>NUCLEOTIDE SEQUENCE [LARGE SCALE GENOMIC DNA]</scope>
    <source>
        <strain evidence="2">wild</strain>
    </source>
</reference>
<dbReference type="AlphaFoldDB" id="A0A6J8BX94"/>